<comment type="caution">
    <text evidence="9">The sequence shown here is derived from an EMBL/GenBank/DDBJ whole genome shotgun (WGS) entry which is preliminary data.</text>
</comment>
<dbReference type="InterPro" id="IPR041373">
    <property type="entry name" value="RT_RNaseH"/>
</dbReference>
<organism evidence="9 10">
    <name type="scientific">Cylindrotheca closterium</name>
    <dbReference type="NCBI Taxonomy" id="2856"/>
    <lineage>
        <taxon>Eukaryota</taxon>
        <taxon>Sar</taxon>
        <taxon>Stramenopiles</taxon>
        <taxon>Ochrophyta</taxon>
        <taxon>Bacillariophyta</taxon>
        <taxon>Bacillariophyceae</taxon>
        <taxon>Bacillariophycidae</taxon>
        <taxon>Bacillariales</taxon>
        <taxon>Bacillariaceae</taxon>
        <taxon>Cylindrotheca</taxon>
    </lineage>
</organism>
<dbReference type="InterPro" id="IPR041588">
    <property type="entry name" value="Integrase_H2C2"/>
</dbReference>
<dbReference type="Gene3D" id="1.10.340.70">
    <property type="match status" value="1"/>
</dbReference>
<dbReference type="InterPro" id="IPR012337">
    <property type="entry name" value="RNaseH-like_sf"/>
</dbReference>
<dbReference type="SUPFAM" id="SSF53098">
    <property type="entry name" value="Ribonuclease H-like"/>
    <property type="match status" value="1"/>
</dbReference>
<dbReference type="SUPFAM" id="SSF56672">
    <property type="entry name" value="DNA/RNA polymerases"/>
    <property type="match status" value="1"/>
</dbReference>
<evidence type="ECO:0000313" key="10">
    <source>
        <dbReference type="Proteomes" id="UP001295423"/>
    </source>
</evidence>
<dbReference type="GO" id="GO:0003676">
    <property type="term" value="F:nucleic acid binding"/>
    <property type="evidence" value="ECO:0007669"/>
    <property type="project" value="InterPro"/>
</dbReference>
<evidence type="ECO:0000256" key="3">
    <source>
        <dbReference type="ARBA" id="ARBA00022722"/>
    </source>
</evidence>
<keyword evidence="6" id="KW-0695">RNA-directed DNA polymerase</keyword>
<keyword evidence="5" id="KW-0378">Hydrolase</keyword>
<evidence type="ECO:0000313" key="9">
    <source>
        <dbReference type="EMBL" id="CAJ1935882.1"/>
    </source>
</evidence>
<evidence type="ECO:0000256" key="1">
    <source>
        <dbReference type="ARBA" id="ARBA00022679"/>
    </source>
</evidence>
<dbReference type="CDD" id="cd09274">
    <property type="entry name" value="RNase_HI_RT_Ty3"/>
    <property type="match status" value="1"/>
</dbReference>
<dbReference type="Pfam" id="PF17917">
    <property type="entry name" value="RT_RNaseH"/>
    <property type="match status" value="1"/>
</dbReference>
<dbReference type="FunFam" id="3.10.20.370:FF:000001">
    <property type="entry name" value="Retrovirus-related Pol polyprotein from transposon 17.6-like protein"/>
    <property type="match status" value="1"/>
</dbReference>
<dbReference type="GO" id="GO:0004519">
    <property type="term" value="F:endonuclease activity"/>
    <property type="evidence" value="ECO:0007669"/>
    <property type="project" value="UniProtKB-KW"/>
</dbReference>
<evidence type="ECO:0000256" key="6">
    <source>
        <dbReference type="ARBA" id="ARBA00022918"/>
    </source>
</evidence>
<protein>
    <recommendedName>
        <fullName evidence="11">Integrase catalytic domain-containing protein</fullName>
    </recommendedName>
</protein>
<dbReference type="GO" id="GO:0016787">
    <property type="term" value="F:hydrolase activity"/>
    <property type="evidence" value="ECO:0007669"/>
    <property type="project" value="UniProtKB-KW"/>
</dbReference>
<feature type="domain" description="Reverse transcriptase RNase H-like" evidence="7">
    <location>
        <begin position="15"/>
        <end position="111"/>
    </location>
</feature>
<dbReference type="InterPro" id="IPR050951">
    <property type="entry name" value="Retrovirus_Pol_polyprotein"/>
</dbReference>
<name>A0AAD2FG47_9STRA</name>
<feature type="domain" description="Integrase zinc-binding" evidence="8">
    <location>
        <begin position="282"/>
        <end position="335"/>
    </location>
</feature>
<keyword evidence="2" id="KW-0548">Nucleotidyltransferase</keyword>
<dbReference type="Pfam" id="PF17921">
    <property type="entry name" value="Integrase_H2C2"/>
    <property type="match status" value="1"/>
</dbReference>
<accession>A0AAD2FG47</accession>
<keyword evidence="10" id="KW-1185">Reference proteome</keyword>
<dbReference type="PANTHER" id="PTHR37984:SF5">
    <property type="entry name" value="PROTEIN NYNRIN-LIKE"/>
    <property type="match status" value="1"/>
</dbReference>
<keyword evidence="3" id="KW-0540">Nuclease</keyword>
<evidence type="ECO:0000256" key="2">
    <source>
        <dbReference type="ARBA" id="ARBA00022695"/>
    </source>
</evidence>
<dbReference type="Gene3D" id="3.10.20.370">
    <property type="match status" value="1"/>
</dbReference>
<keyword evidence="1" id="KW-0808">Transferase</keyword>
<dbReference type="InterPro" id="IPR043502">
    <property type="entry name" value="DNA/RNA_pol_sf"/>
</dbReference>
<evidence type="ECO:0008006" key="11">
    <source>
        <dbReference type="Google" id="ProtNLM"/>
    </source>
</evidence>
<reference evidence="9" key="1">
    <citation type="submission" date="2023-08" db="EMBL/GenBank/DDBJ databases">
        <authorList>
            <person name="Audoor S."/>
            <person name="Bilcke G."/>
        </authorList>
    </citation>
    <scope>NUCLEOTIDE SEQUENCE</scope>
</reference>
<dbReference type="AlphaFoldDB" id="A0AAD2FG47"/>
<evidence type="ECO:0000259" key="7">
    <source>
        <dbReference type="Pfam" id="PF17917"/>
    </source>
</evidence>
<dbReference type="Proteomes" id="UP001295423">
    <property type="component" value="Unassembled WGS sequence"/>
</dbReference>
<keyword evidence="4" id="KW-0255">Endonuclease</keyword>
<evidence type="ECO:0000259" key="8">
    <source>
        <dbReference type="Pfam" id="PF17921"/>
    </source>
</evidence>
<dbReference type="GO" id="GO:0003964">
    <property type="term" value="F:RNA-directed DNA polymerase activity"/>
    <property type="evidence" value="ECO:0007669"/>
    <property type="project" value="UniProtKB-KW"/>
</dbReference>
<sequence>MKSLMASDILMRYPDHNKPFELYTDASDYQMGAVIIQDKKPVVYWSRKLNDAQKNYSVMEKEMLAIMHCLKEFRSMLYGTQLTIFTDHKNLTFRTLNTQRVLRWRMYMEEFSPTFNYLPGKDNILAYCFLRLPRMEKPSEGKSSLSKGKLIAFDKLNVKMDPEDEMYSFKEEVLLPPPSEAEFNRTFRCMFACCRDGDHGHGAIKNDEMLESFLNHPPLEVLPNPITMANIQQHQLQDVALIQKSQNAATWAQYPIMQIDNRNVICYRADLNKPNKWRIHLPETLVAPVIVWYHLVLGHRGTTSLYNTIVRRFYAPALKRKVESLRCEVCQVNKNVNIQYGHLPERHADLVPWFSVAAEVNGVDIEFNALTCIDPVTNLTELSHIENKTSAHVTNVFENLWLSRYPKPYKCIHDQGGEFIGHDFQLKLQQ</sequence>
<evidence type="ECO:0000256" key="5">
    <source>
        <dbReference type="ARBA" id="ARBA00022801"/>
    </source>
</evidence>
<evidence type="ECO:0000256" key="4">
    <source>
        <dbReference type="ARBA" id="ARBA00022759"/>
    </source>
</evidence>
<dbReference type="PANTHER" id="PTHR37984">
    <property type="entry name" value="PROTEIN CBG26694"/>
    <property type="match status" value="1"/>
</dbReference>
<dbReference type="InterPro" id="IPR036397">
    <property type="entry name" value="RNaseH_sf"/>
</dbReference>
<proteinExistence type="predicted"/>
<dbReference type="EMBL" id="CAKOGP040000522">
    <property type="protein sequence ID" value="CAJ1935882.1"/>
    <property type="molecule type" value="Genomic_DNA"/>
</dbReference>
<dbReference type="Gene3D" id="3.30.420.10">
    <property type="entry name" value="Ribonuclease H-like superfamily/Ribonuclease H"/>
    <property type="match status" value="1"/>
</dbReference>
<gene>
    <name evidence="9" type="ORF">CYCCA115_LOCUS4946</name>
</gene>